<feature type="region of interest" description="Disordered" evidence="1">
    <location>
        <begin position="329"/>
        <end position="350"/>
    </location>
</feature>
<reference evidence="2" key="2">
    <citation type="submission" date="2023-06" db="EMBL/GenBank/DDBJ databases">
        <authorList>
            <consortium name="Lawrence Berkeley National Laboratory"/>
            <person name="Haridas S."/>
            <person name="Hensen N."/>
            <person name="Bonometti L."/>
            <person name="Westerberg I."/>
            <person name="Brannstrom I.O."/>
            <person name="Guillou S."/>
            <person name="Cros-Aarteil S."/>
            <person name="Calhoun S."/>
            <person name="Kuo A."/>
            <person name="Mondo S."/>
            <person name="Pangilinan J."/>
            <person name="Riley R."/>
            <person name="LaButti K."/>
            <person name="Andreopoulos B."/>
            <person name="Lipzen A."/>
            <person name="Chen C."/>
            <person name="Yanf M."/>
            <person name="Daum C."/>
            <person name="Ng V."/>
            <person name="Clum A."/>
            <person name="Steindorff A."/>
            <person name="Ohm R."/>
            <person name="Martin F."/>
            <person name="Silar P."/>
            <person name="Natvig D."/>
            <person name="Lalanne C."/>
            <person name="Gautier V."/>
            <person name="Ament-velasquez S.L."/>
            <person name="Kruys A."/>
            <person name="Hutchinson M.I."/>
            <person name="Powell A.J."/>
            <person name="Barry K."/>
            <person name="Miller A.N."/>
            <person name="Grigoriev I.V."/>
            <person name="Debuchy R."/>
            <person name="Gladieux P."/>
            <person name="Thoren M.H."/>
            <person name="Johannesson H."/>
        </authorList>
    </citation>
    <scope>NUCLEOTIDE SEQUENCE</scope>
    <source>
        <strain evidence="2">CBS 232.78</strain>
    </source>
</reference>
<keyword evidence="3" id="KW-1185">Reference proteome</keyword>
<dbReference type="AlphaFoldDB" id="A0AAE0P140"/>
<comment type="caution">
    <text evidence="2">The sequence shown here is derived from an EMBL/GenBank/DDBJ whole genome shotgun (WGS) entry which is preliminary data.</text>
</comment>
<protein>
    <submittedName>
        <fullName evidence="2">Uncharacterized protein</fullName>
    </submittedName>
</protein>
<feature type="compositionally biased region" description="Basic and acidic residues" evidence="1">
    <location>
        <begin position="244"/>
        <end position="263"/>
    </location>
</feature>
<dbReference type="Proteomes" id="UP001285441">
    <property type="component" value="Unassembled WGS sequence"/>
</dbReference>
<organism evidence="2 3">
    <name type="scientific">Podospora didyma</name>
    <dbReference type="NCBI Taxonomy" id="330526"/>
    <lineage>
        <taxon>Eukaryota</taxon>
        <taxon>Fungi</taxon>
        <taxon>Dikarya</taxon>
        <taxon>Ascomycota</taxon>
        <taxon>Pezizomycotina</taxon>
        <taxon>Sordariomycetes</taxon>
        <taxon>Sordariomycetidae</taxon>
        <taxon>Sordariales</taxon>
        <taxon>Podosporaceae</taxon>
        <taxon>Podospora</taxon>
    </lineage>
</organism>
<proteinExistence type="predicted"/>
<feature type="compositionally biased region" description="Acidic residues" evidence="1">
    <location>
        <begin position="233"/>
        <end position="243"/>
    </location>
</feature>
<reference evidence="2" key="1">
    <citation type="journal article" date="2023" name="Mol. Phylogenet. Evol.">
        <title>Genome-scale phylogeny and comparative genomics of the fungal order Sordariales.</title>
        <authorList>
            <person name="Hensen N."/>
            <person name="Bonometti L."/>
            <person name="Westerberg I."/>
            <person name="Brannstrom I.O."/>
            <person name="Guillou S."/>
            <person name="Cros-Aarteil S."/>
            <person name="Calhoun S."/>
            <person name="Haridas S."/>
            <person name="Kuo A."/>
            <person name="Mondo S."/>
            <person name="Pangilinan J."/>
            <person name="Riley R."/>
            <person name="LaButti K."/>
            <person name="Andreopoulos B."/>
            <person name="Lipzen A."/>
            <person name="Chen C."/>
            <person name="Yan M."/>
            <person name="Daum C."/>
            <person name="Ng V."/>
            <person name="Clum A."/>
            <person name="Steindorff A."/>
            <person name="Ohm R.A."/>
            <person name="Martin F."/>
            <person name="Silar P."/>
            <person name="Natvig D.O."/>
            <person name="Lalanne C."/>
            <person name="Gautier V."/>
            <person name="Ament-Velasquez S.L."/>
            <person name="Kruys A."/>
            <person name="Hutchinson M.I."/>
            <person name="Powell A.J."/>
            <person name="Barry K."/>
            <person name="Miller A.N."/>
            <person name="Grigoriev I.V."/>
            <person name="Debuchy R."/>
            <person name="Gladieux P."/>
            <person name="Hiltunen Thoren M."/>
            <person name="Johannesson H."/>
        </authorList>
    </citation>
    <scope>NUCLEOTIDE SEQUENCE</scope>
    <source>
        <strain evidence="2">CBS 232.78</strain>
    </source>
</reference>
<evidence type="ECO:0000313" key="2">
    <source>
        <dbReference type="EMBL" id="KAK3391140.1"/>
    </source>
</evidence>
<sequence length="350" mass="38450">MTSSTLLNAHNQAVKAHLDQGIEKAITEASTICRRTHEDANGKYSLTQTSKAFQTFFADMHSQLCSNLGIHHPRDNHKISRRLLPVAVETCAQGALTAYTAAAAKSGQPVMMAIAFSMQTDLYWNSKSIERDNSRELLAASAMMILILERAFWLGGARPNLDQLARAAVEGQSLEPKLVQFANSKQANVRSDMDYKALLTEVVSRHRLQPPRVYLDDKTVADGITGGGQGADSDLEDEGNVETEDPRHVEEPDGFLEDSREGMDLTVSAASDLETSEESEDEEFQQESDDDYYVETLVQEEGGDGQNNKPEGRGGFSCSFIWRLQQAGSASSTKSETLSLALDEDQCSYL</sequence>
<accession>A0AAE0P140</accession>
<dbReference type="EMBL" id="JAULSW010000002">
    <property type="protein sequence ID" value="KAK3391140.1"/>
    <property type="molecule type" value="Genomic_DNA"/>
</dbReference>
<evidence type="ECO:0000313" key="3">
    <source>
        <dbReference type="Proteomes" id="UP001285441"/>
    </source>
</evidence>
<feature type="compositionally biased region" description="Polar residues" evidence="1">
    <location>
        <begin position="329"/>
        <end position="338"/>
    </location>
</feature>
<feature type="region of interest" description="Disordered" evidence="1">
    <location>
        <begin position="214"/>
        <end position="292"/>
    </location>
</feature>
<gene>
    <name evidence="2" type="ORF">B0H63DRAFT_447209</name>
</gene>
<evidence type="ECO:0000256" key="1">
    <source>
        <dbReference type="SAM" id="MobiDB-lite"/>
    </source>
</evidence>
<name>A0AAE0P140_9PEZI</name>
<feature type="compositionally biased region" description="Acidic residues" evidence="1">
    <location>
        <begin position="274"/>
        <end position="292"/>
    </location>
</feature>